<reference evidence="3 5" key="2">
    <citation type="submission" date="2018-09" db="EMBL/GenBank/DDBJ databases">
        <authorList>
            <person name="Tagini F."/>
        </authorList>
    </citation>
    <scope>NUCLEOTIDE SEQUENCE [LARGE SCALE GENOMIC DNA]</scope>
    <source>
        <strain evidence="3 5">MK4</strain>
    </source>
</reference>
<dbReference type="AlphaFoldDB" id="A0A8E2IQY4"/>
<keyword evidence="1" id="KW-1133">Transmembrane helix</keyword>
<dbReference type="GeneID" id="66598472"/>
<evidence type="ECO:0000313" key="4">
    <source>
        <dbReference type="Proteomes" id="UP000192335"/>
    </source>
</evidence>
<dbReference type="OrthoDB" id="9809287at2"/>
<dbReference type="EMBL" id="MWQA01000001">
    <property type="protein sequence ID" value="ORC07555.1"/>
    <property type="molecule type" value="Genomic_DNA"/>
</dbReference>
<proteinExistence type="predicted"/>
<evidence type="ECO:0000313" key="2">
    <source>
        <dbReference type="EMBL" id="ORC07555.1"/>
    </source>
</evidence>
<dbReference type="Proteomes" id="UP000271464">
    <property type="component" value="Unassembled WGS sequence"/>
</dbReference>
<evidence type="ECO:0000313" key="3">
    <source>
        <dbReference type="EMBL" id="VBA31245.1"/>
    </source>
</evidence>
<accession>A0A8E2IQY4</accession>
<comment type="caution">
    <text evidence="2">The sequence shown here is derived from an EMBL/GenBank/DDBJ whole genome shotgun (WGS) entry which is preliminary data.</text>
</comment>
<evidence type="ECO:0000313" key="5">
    <source>
        <dbReference type="Proteomes" id="UP000271464"/>
    </source>
</evidence>
<reference evidence="2 4" key="1">
    <citation type="submission" date="2017-02" db="EMBL/GenBank/DDBJ databases">
        <title>Mycobacterium kansasii genomes.</title>
        <authorList>
            <person name="Borowka P."/>
            <person name="Strapagiel D."/>
            <person name="Marciniak B."/>
            <person name="Lach J."/>
            <person name="Bakula Z."/>
            <person name="Van Ingen J."/>
            <person name="Safianowska A."/>
            <person name="Brzostek A."/>
            <person name="Dziadek J."/>
            <person name="Jagielski T."/>
        </authorList>
    </citation>
    <scope>NUCLEOTIDE SEQUENCE [LARGE SCALE GENOMIC DNA]</scope>
    <source>
        <strain evidence="2 4">12MK</strain>
    </source>
</reference>
<name>A0A8E2IQY4_9MYCO</name>
<feature type="transmembrane region" description="Helical" evidence="1">
    <location>
        <begin position="60"/>
        <end position="86"/>
    </location>
</feature>
<sequence>MKRKIAIATGTLAFAIAGSQVWRTFELRRIASFYSDSLDFLILIRGDTIGSHYTSAFRYFYWWLNVEAASSAAAALVLILGVALVFSGKSMGLRLVAVGCGVVVITTTRRSAPPVVAGNAVQTSS</sequence>
<keyword evidence="1" id="KW-0812">Transmembrane</keyword>
<evidence type="ECO:0000256" key="1">
    <source>
        <dbReference type="SAM" id="Phobius"/>
    </source>
</evidence>
<organism evidence="2 4">
    <name type="scientific">Mycobacterium persicum</name>
    <dbReference type="NCBI Taxonomy" id="1487726"/>
    <lineage>
        <taxon>Bacteria</taxon>
        <taxon>Bacillati</taxon>
        <taxon>Actinomycetota</taxon>
        <taxon>Actinomycetes</taxon>
        <taxon>Mycobacteriales</taxon>
        <taxon>Mycobacteriaceae</taxon>
        <taxon>Mycobacterium</taxon>
    </lineage>
</organism>
<dbReference type="RefSeq" id="WP_075549335.1">
    <property type="nucleotide sequence ID" value="NZ_LWCM01000132.1"/>
</dbReference>
<dbReference type="Proteomes" id="UP000192335">
    <property type="component" value="Unassembled WGS sequence"/>
</dbReference>
<keyword evidence="5" id="KW-1185">Reference proteome</keyword>
<keyword evidence="1" id="KW-0472">Membrane</keyword>
<gene>
    <name evidence="2" type="ORF">B4U45_14045</name>
    <name evidence="3" type="ORF">LAUMK4_05421</name>
</gene>
<protein>
    <submittedName>
        <fullName evidence="2">Uncharacterized protein</fullName>
    </submittedName>
</protein>
<dbReference type="EMBL" id="UPHM01000148">
    <property type="protein sequence ID" value="VBA31245.1"/>
    <property type="molecule type" value="Genomic_DNA"/>
</dbReference>